<gene>
    <name evidence="3" type="ORF">ACFPET_12425</name>
</gene>
<dbReference type="Proteomes" id="UP001595823">
    <property type="component" value="Unassembled WGS sequence"/>
</dbReference>
<organism evidence="3 4">
    <name type="scientific">Salininema proteolyticum</name>
    <dbReference type="NCBI Taxonomy" id="1607685"/>
    <lineage>
        <taxon>Bacteria</taxon>
        <taxon>Bacillati</taxon>
        <taxon>Actinomycetota</taxon>
        <taxon>Actinomycetes</taxon>
        <taxon>Glycomycetales</taxon>
        <taxon>Glycomycetaceae</taxon>
        <taxon>Salininema</taxon>
    </lineage>
</organism>
<dbReference type="Gene3D" id="1.10.101.10">
    <property type="entry name" value="PGBD-like superfamily/PGBD"/>
    <property type="match status" value="1"/>
</dbReference>
<reference evidence="4" key="1">
    <citation type="journal article" date="2019" name="Int. J. Syst. Evol. Microbiol.">
        <title>The Global Catalogue of Microorganisms (GCM) 10K type strain sequencing project: providing services to taxonomists for standard genome sequencing and annotation.</title>
        <authorList>
            <consortium name="The Broad Institute Genomics Platform"/>
            <consortium name="The Broad Institute Genome Sequencing Center for Infectious Disease"/>
            <person name="Wu L."/>
            <person name="Ma J."/>
        </authorList>
    </citation>
    <scope>NUCLEOTIDE SEQUENCE [LARGE SCALE GENOMIC DNA]</scope>
    <source>
        <strain evidence="4">IBRC-M 10908</strain>
    </source>
</reference>
<keyword evidence="4" id="KW-1185">Reference proteome</keyword>
<dbReference type="Pfam" id="PF01471">
    <property type="entry name" value="PG_binding_1"/>
    <property type="match status" value="1"/>
</dbReference>
<proteinExistence type="predicted"/>
<dbReference type="InterPro" id="IPR036365">
    <property type="entry name" value="PGBD-like_sf"/>
</dbReference>
<dbReference type="RefSeq" id="WP_380621423.1">
    <property type="nucleotide sequence ID" value="NZ_JBHSDK010000015.1"/>
</dbReference>
<accession>A0ABV8TZL5</accession>
<dbReference type="EMBL" id="JBHSDK010000015">
    <property type="protein sequence ID" value="MFC4336010.1"/>
    <property type="molecule type" value="Genomic_DNA"/>
</dbReference>
<evidence type="ECO:0000313" key="4">
    <source>
        <dbReference type="Proteomes" id="UP001595823"/>
    </source>
</evidence>
<feature type="domain" description="Peptidoglycan binding-like" evidence="2">
    <location>
        <begin position="229"/>
        <end position="275"/>
    </location>
</feature>
<evidence type="ECO:0000313" key="3">
    <source>
        <dbReference type="EMBL" id="MFC4336010.1"/>
    </source>
</evidence>
<dbReference type="SUPFAM" id="SSF47090">
    <property type="entry name" value="PGBD-like"/>
    <property type="match status" value="1"/>
</dbReference>
<evidence type="ECO:0000256" key="1">
    <source>
        <dbReference type="SAM" id="MobiDB-lite"/>
    </source>
</evidence>
<sequence>MTYAPKQLKKLHNYLKDKTGLSPAALGIVGDAAHRGGYHCGRDRTVSGDYSVVESSRDRRGLSNAASAIDIGGFAKNGKTLRGLSLWLVGQCRKSAPGTEDIREIIYSPDGKRVKRWDRLGKRSSGDDSHLWHTHISYFRDSEGKDKTALFKRYFGGSDSGSKNPSRPSRRPAPKPRYSFPLPGGYYFGWAHWGNESISGWYGTRFKGVSSRTWLKRFGSQLSKRGWPVGKGRKYLRRFGNDGKYGDEWDHLARAFQRDQGLAVDGLIGPATWRAAFRNPIT</sequence>
<name>A0ABV8TZL5_9ACTN</name>
<feature type="region of interest" description="Disordered" evidence="1">
    <location>
        <begin position="156"/>
        <end position="176"/>
    </location>
</feature>
<evidence type="ECO:0000259" key="2">
    <source>
        <dbReference type="Pfam" id="PF01471"/>
    </source>
</evidence>
<dbReference type="InterPro" id="IPR036366">
    <property type="entry name" value="PGBDSf"/>
</dbReference>
<protein>
    <submittedName>
        <fullName evidence="3">Peptidoglycan-binding domain-containing protein</fullName>
    </submittedName>
</protein>
<comment type="caution">
    <text evidence="3">The sequence shown here is derived from an EMBL/GenBank/DDBJ whole genome shotgun (WGS) entry which is preliminary data.</text>
</comment>
<dbReference type="InterPro" id="IPR002477">
    <property type="entry name" value="Peptidoglycan-bd-like"/>
</dbReference>